<dbReference type="NCBIfam" id="TIGR01414">
    <property type="entry name" value="autotrans_barl"/>
    <property type="match status" value="1"/>
</dbReference>
<dbReference type="SUPFAM" id="SSF103515">
    <property type="entry name" value="Autotransporter"/>
    <property type="match status" value="1"/>
</dbReference>
<sequence length="583" mass="60758">MEATALHQVEIWNKGAIVSQRAAIEVESGAANAWYSPMPVKLLWEQGTISGDLLGLSNIDVFGNATFKREGKTDVARIKLAQGGVLAVGVRDEIGVVSYPGHLELGQAHTELDGSLKVAGDSSLGMTLSTTTQKDKPLLAVTGSAEFGAGSQIKLAAKGSDFKAEGSQYTLVEAGTLANNGVTVTSSSTLLKVDTFKAEGNSLVATVTGKGQAEIQDIITQPGDKADQSAVNAAKAAESFIAVLGDANLPANDPVAQILTGGTLEQQQQVIRQLAPEVSGAASQAAVSGQSMVSNVASGRTGGARGMSSGGAFGQTGVWVQALNSDATQDLRDGVAGFDASTTGIAVGLDGKLNDQLTLGLAYSFLDTDVDAEGGNKTEVQGHNFTLYSGFVQNGFFVDGSLTYGQNANEGERRIASTLAKADYDSTLLGVNLTAGYTYPLQGTVVVEPQVTARYSNVEIDEIEETGSSAALNTQKQRYEVGELGAGVQLVGRIDLERGSISPRIKLMAYHDLIADQAQSTSSFVLGGTPFVTTGAKPERNSYEAGLGADYRLGALTLGVSYDYFGKSDYSSDTFSAKLRYDF</sequence>
<dbReference type="STRING" id="706570.PT85_14785"/>
<dbReference type="Gene3D" id="2.40.128.130">
    <property type="entry name" value="Autotransporter beta-domain"/>
    <property type="match status" value="1"/>
</dbReference>
<evidence type="ECO:0000259" key="1">
    <source>
        <dbReference type="PROSITE" id="PS51208"/>
    </source>
</evidence>
<keyword evidence="3" id="KW-1185">Reference proteome</keyword>
<dbReference type="GO" id="GO:0019867">
    <property type="term" value="C:outer membrane"/>
    <property type="evidence" value="ECO:0007669"/>
    <property type="project" value="InterPro"/>
</dbReference>
<dbReference type="EMBL" id="JTAK01000006">
    <property type="protein sequence ID" value="KHO64016.1"/>
    <property type="molecule type" value="Genomic_DNA"/>
</dbReference>
<gene>
    <name evidence="2" type="ORF">PT85_14785</name>
</gene>
<dbReference type="SMART" id="SM00869">
    <property type="entry name" value="Autotransporter"/>
    <property type="match status" value="1"/>
</dbReference>
<protein>
    <recommendedName>
        <fullName evidence="1">Autotransporter domain-containing protein</fullName>
    </recommendedName>
</protein>
<name>A0A0B3BSI4_9PSED</name>
<evidence type="ECO:0000313" key="2">
    <source>
        <dbReference type="EMBL" id="KHO64016.1"/>
    </source>
</evidence>
<evidence type="ECO:0000313" key="3">
    <source>
        <dbReference type="Proteomes" id="UP000030980"/>
    </source>
</evidence>
<accession>A0A0B3BSI4</accession>
<dbReference type="PROSITE" id="PS51208">
    <property type="entry name" value="AUTOTRANSPORTER"/>
    <property type="match status" value="1"/>
</dbReference>
<dbReference type="InterPro" id="IPR006315">
    <property type="entry name" value="OM_autotransptr_brl_dom"/>
</dbReference>
<reference evidence="2 3" key="1">
    <citation type="submission" date="2014-11" db="EMBL/GenBank/DDBJ databases">
        <title>Genome sequence of Pseudomonas tuomuerensis JCM 14085.</title>
        <authorList>
            <person name="Shin S.-K."/>
            <person name="Yi H."/>
        </authorList>
    </citation>
    <scope>NUCLEOTIDE SEQUENCE [LARGE SCALE GENOMIC DNA]</scope>
    <source>
        <strain evidence="2 3">JCM 14085</strain>
    </source>
</reference>
<dbReference type="InterPro" id="IPR005546">
    <property type="entry name" value="Autotransporte_beta"/>
</dbReference>
<organism evidence="2 3">
    <name type="scientific">Pseudomonas flexibilis</name>
    <dbReference type="NCBI Taxonomy" id="706570"/>
    <lineage>
        <taxon>Bacteria</taxon>
        <taxon>Pseudomonadati</taxon>
        <taxon>Pseudomonadota</taxon>
        <taxon>Gammaproteobacteria</taxon>
        <taxon>Pseudomonadales</taxon>
        <taxon>Pseudomonadaceae</taxon>
        <taxon>Pseudomonas</taxon>
    </lineage>
</organism>
<dbReference type="AlphaFoldDB" id="A0A0B3BSI4"/>
<comment type="caution">
    <text evidence="2">The sequence shown here is derived from an EMBL/GenBank/DDBJ whole genome shotgun (WGS) entry which is preliminary data.</text>
</comment>
<dbReference type="Proteomes" id="UP000030980">
    <property type="component" value="Unassembled WGS sequence"/>
</dbReference>
<proteinExistence type="predicted"/>
<feature type="domain" description="Autotransporter" evidence="1">
    <location>
        <begin position="311"/>
        <end position="583"/>
    </location>
</feature>
<dbReference type="InterPro" id="IPR036709">
    <property type="entry name" value="Autotransporte_beta_dom_sf"/>
</dbReference>
<dbReference type="Pfam" id="PF03797">
    <property type="entry name" value="Autotransporter"/>
    <property type="match status" value="1"/>
</dbReference>